<dbReference type="RefSeq" id="WP_091429818.1">
    <property type="nucleotide sequence ID" value="NZ_FOJB01000001.1"/>
</dbReference>
<dbReference type="Proteomes" id="UP000199650">
    <property type="component" value="Unassembled WGS sequence"/>
</dbReference>
<dbReference type="OrthoDB" id="7870459at2"/>
<evidence type="ECO:0000256" key="2">
    <source>
        <dbReference type="SAM" id="Phobius"/>
    </source>
</evidence>
<feature type="compositionally biased region" description="Low complexity" evidence="1">
    <location>
        <begin position="440"/>
        <end position="460"/>
    </location>
</feature>
<keyword evidence="4" id="KW-1185">Reference proteome</keyword>
<accession>A0A1I0PIL9</accession>
<evidence type="ECO:0000313" key="3">
    <source>
        <dbReference type="EMBL" id="SEW14266.1"/>
    </source>
</evidence>
<dbReference type="SUPFAM" id="SSF53067">
    <property type="entry name" value="Actin-like ATPase domain"/>
    <property type="match status" value="1"/>
</dbReference>
<dbReference type="Gene3D" id="3.30.420.380">
    <property type="match status" value="1"/>
</dbReference>
<reference evidence="3 4" key="1">
    <citation type="submission" date="2016-10" db="EMBL/GenBank/DDBJ databases">
        <authorList>
            <person name="de Groot N.N."/>
        </authorList>
    </citation>
    <scope>NUCLEOTIDE SEQUENCE [LARGE SCALE GENOMIC DNA]</scope>
    <source>
        <strain evidence="3 4">DSM 29439</strain>
    </source>
</reference>
<feature type="compositionally biased region" description="Polar residues" evidence="1">
    <location>
        <begin position="338"/>
        <end position="348"/>
    </location>
</feature>
<dbReference type="STRING" id="1173584.SAMN05444851_1670"/>
<dbReference type="InterPro" id="IPR043129">
    <property type="entry name" value="ATPase_NBD"/>
</dbReference>
<feature type="compositionally biased region" description="Pro residues" evidence="1">
    <location>
        <begin position="287"/>
        <end position="299"/>
    </location>
</feature>
<dbReference type="AlphaFoldDB" id="A0A1I0PIL9"/>
<feature type="compositionally biased region" description="Pro residues" evidence="1">
    <location>
        <begin position="225"/>
        <end position="236"/>
    </location>
</feature>
<feature type="compositionally biased region" description="Low complexity" evidence="1">
    <location>
        <begin position="195"/>
        <end position="209"/>
    </location>
</feature>
<protein>
    <recommendedName>
        <fullName evidence="5">Type IV pilus biogenesis protein PilP</fullName>
    </recommendedName>
</protein>
<dbReference type="EMBL" id="FOJB01000001">
    <property type="protein sequence ID" value="SEW14266.1"/>
    <property type="molecule type" value="Genomic_DNA"/>
</dbReference>
<keyword evidence="2" id="KW-0812">Transmembrane</keyword>
<keyword evidence="2" id="KW-0472">Membrane</keyword>
<evidence type="ECO:0000256" key="1">
    <source>
        <dbReference type="SAM" id="MobiDB-lite"/>
    </source>
</evidence>
<name>A0A1I0PIL9_9RHOB</name>
<proteinExistence type="predicted"/>
<feature type="compositionally biased region" description="Basic and acidic residues" evidence="1">
    <location>
        <begin position="349"/>
        <end position="382"/>
    </location>
</feature>
<feature type="region of interest" description="Disordered" evidence="1">
    <location>
        <begin position="192"/>
        <end position="539"/>
    </location>
</feature>
<feature type="compositionally biased region" description="Basic and acidic residues" evidence="1">
    <location>
        <begin position="301"/>
        <end position="311"/>
    </location>
</feature>
<keyword evidence="2" id="KW-1133">Transmembrane helix</keyword>
<sequence>MKPNFALDLNHDGIGLVHRGKGGWVLVGEVSLDHPDLTSGLDLLRRKAADLESGGFSCKLIIPASQLLFTTLTAPGPDNVTRDARIREGLEGLTPYHVDDLVFDWRADPDEDGMVHVAVVARETLDEAEAFANEHNLNPLCFVARPSGSFSGEAFFGPVKSNAVTAGASVEPDRAPVPEVLGTISDNKRAQAVLSEEAQASEKAAAKSATYGADKDQTGAAPLPELAPFPPTPDEPAPVGSQPAKPDDATASTSAEPAPDAVPDTGIAKAPKPQDVKEPEDSAAPEDIPPPAGQSPAPAPETDKSGKDDPTARGTKVSGIVPPPPPLNGPEAAVPASRTASGAPTFSSRRVEDSAPSEPKTDPVEIEIKPRLSFGVDRDAPDGKAPSAPKPSELQEPPAQKPVHVPVTAPIAFGDDPAFAAPRAEPKKHAAQGDGKSAEKLTAAARKSAAGLASAADAAGQLGRKAAQKIEDRRREKSDQQKATRPKVALPKLRNRRADTSADPADTAIAPPPSQLGGTGHAARPTKSTRTPSPRAREAETMTVFGARQIQDVGGKPRYLGLFLVLGLLLLMAVVALWSMFFLNDSTAWLFPEREDPFEAAISTDPDAITQEAEEDNINAALENEVDQARAATGGRDPLTPEAAQARYAATGIWQRAPEPMRSPETTDLDDLYVASIDPETAVQDAVALPATGLLSGSAAPVNTAPPPPLGTTFALDSNGLVIATPEGALSPDGVMVFAGKPALVPAPRPGSEAVVPTVEETVDATPTLPRIRPRARPEGLIEGNERLQLGGRTRTELAVLRPRVRPTTPRAAAQAAAITAALQAADDPSANDEAGNPSTAGIVSPTKQAIATSLEPRQRPSGFNKIVARSNAARADASDGSVAVAAASPKQSVTPSIPTRASVAKQATIKNAINLRKISLIGIYGSASSRRALVRLPSGRYQKVGVGSRLDGGKVLSISATELVYKKGSRSVKLEILPFS</sequence>
<feature type="transmembrane region" description="Helical" evidence="2">
    <location>
        <begin position="559"/>
        <end position="583"/>
    </location>
</feature>
<dbReference type="PROSITE" id="PS01145">
    <property type="entry name" value="RIBOSOMAL_L34E"/>
    <property type="match status" value="1"/>
</dbReference>
<evidence type="ECO:0008006" key="5">
    <source>
        <dbReference type="Google" id="ProtNLM"/>
    </source>
</evidence>
<gene>
    <name evidence="3" type="ORF">SAMN05444851_1670</name>
</gene>
<feature type="compositionally biased region" description="Basic and acidic residues" evidence="1">
    <location>
        <begin position="468"/>
        <end position="482"/>
    </location>
</feature>
<evidence type="ECO:0000313" key="4">
    <source>
        <dbReference type="Proteomes" id="UP000199650"/>
    </source>
</evidence>
<organism evidence="3 4">
    <name type="scientific">Aliiroseovarius sediminilitoris</name>
    <dbReference type="NCBI Taxonomy" id="1173584"/>
    <lineage>
        <taxon>Bacteria</taxon>
        <taxon>Pseudomonadati</taxon>
        <taxon>Pseudomonadota</taxon>
        <taxon>Alphaproteobacteria</taxon>
        <taxon>Rhodobacterales</taxon>
        <taxon>Paracoccaceae</taxon>
        <taxon>Aliiroseovarius</taxon>
    </lineage>
</organism>
<dbReference type="InterPro" id="IPR018065">
    <property type="entry name" value="Ribosomal_eL34_CS"/>
</dbReference>